<sequence>MRVRGLGPPSTSPTYQTLPSHLPLPAHPLPTGLRGGAQRWGRGATLLSLRTERQGGELTPVPLRLAARSSWQRPPAGVQHLLPNRQRGGAGAALPWRAVPAAAEPAPLLHGGRQQEALSAHGYPPAPGIPTEATDGEPRSAQAAQPHVPPGLPVRHWLWETGNIRETGQTGRGHLCHSLQRAQQTDGEPCGPERDPAGARGGSALHCHPRGVSAEEPEARQYCDPA</sequence>
<feature type="compositionally biased region" description="Low complexity" evidence="1">
    <location>
        <begin position="17"/>
        <end position="32"/>
    </location>
</feature>
<accession>B4DIK9</accession>
<dbReference type="AlphaFoldDB" id="B4DIK9"/>
<feature type="region of interest" description="Disordered" evidence="1">
    <location>
        <begin position="113"/>
        <end position="154"/>
    </location>
</feature>
<protein>
    <submittedName>
        <fullName evidence="2">cDNA FLJ55877</fullName>
    </submittedName>
</protein>
<dbReference type="EMBL" id="AK295654">
    <property type="protein sequence ID" value="BAG58521.1"/>
    <property type="molecule type" value="mRNA"/>
</dbReference>
<evidence type="ECO:0000256" key="1">
    <source>
        <dbReference type="SAM" id="MobiDB-lite"/>
    </source>
</evidence>
<feature type="region of interest" description="Disordered" evidence="1">
    <location>
        <begin position="1"/>
        <end position="38"/>
    </location>
</feature>
<name>B4DIK9_HUMAN</name>
<dbReference type="PeptideAtlas" id="B4DIK9"/>
<evidence type="ECO:0000313" key="2">
    <source>
        <dbReference type="EMBL" id="BAG58521.1"/>
    </source>
</evidence>
<organism evidence="2">
    <name type="scientific">Homo sapiens</name>
    <name type="common">Human</name>
    <dbReference type="NCBI Taxonomy" id="9606"/>
    <lineage>
        <taxon>Eukaryota</taxon>
        <taxon>Metazoa</taxon>
        <taxon>Chordata</taxon>
        <taxon>Craniata</taxon>
        <taxon>Vertebrata</taxon>
        <taxon>Euteleostomi</taxon>
        <taxon>Mammalia</taxon>
        <taxon>Eutheria</taxon>
        <taxon>Euarchontoglires</taxon>
        <taxon>Primates</taxon>
        <taxon>Haplorrhini</taxon>
        <taxon>Catarrhini</taxon>
        <taxon>Hominidae</taxon>
        <taxon>Homo</taxon>
    </lineage>
</organism>
<feature type="region of interest" description="Disordered" evidence="1">
    <location>
        <begin position="179"/>
        <end position="226"/>
    </location>
</feature>
<feature type="compositionally biased region" description="Basic and acidic residues" evidence="1">
    <location>
        <begin position="217"/>
        <end position="226"/>
    </location>
</feature>
<reference evidence="2" key="1">
    <citation type="submission" date="2007-10" db="EMBL/GenBank/DDBJ databases">
        <title>NEDO human cDNA sequencing project focused on splicing variants.</title>
        <authorList>
            <person name="Wakamatsu A."/>
            <person name="Yamamoto J."/>
            <person name="Kimura K."/>
            <person name="Ishii S."/>
            <person name="Watanabe K."/>
            <person name="Sugiyama A."/>
            <person name="Murakawa K."/>
            <person name="Kaida T."/>
            <person name="Tsuchiya K."/>
            <person name="Fukuzumi Y."/>
            <person name="Kumagai A."/>
            <person name="Oishi Y."/>
            <person name="Yamamoto S."/>
            <person name="Ono Y."/>
            <person name="Komori Y."/>
            <person name="Yamazaki M."/>
            <person name="Kisu Y."/>
            <person name="Nishikawa T."/>
            <person name="Sugano S."/>
            <person name="Nomura N."/>
            <person name="Isogai T."/>
        </authorList>
    </citation>
    <scope>NUCLEOTIDE SEQUENCE</scope>
    <source>
        <tissue evidence="2">Hippocampus</tissue>
    </source>
</reference>
<proteinExistence type="evidence at transcript level"/>